<evidence type="ECO:0000313" key="1">
    <source>
        <dbReference type="EMBL" id="CAE8613829.1"/>
    </source>
</evidence>
<gene>
    <name evidence="1" type="ORF">PGLA1383_LOCUS31573</name>
</gene>
<sequence length="100" mass="11091">MSTHACFEKHKELANRHEEKVRILLEESSKALKPGPDRVVKAGLSASAGSAGLACKAVREAVAQQRLAVREYREASRLRPRDTETQQRLRAASLALRSLQ</sequence>
<protein>
    <submittedName>
        <fullName evidence="1">Uncharacterized protein</fullName>
    </submittedName>
</protein>
<name>A0A813FJB8_POLGL</name>
<accession>A0A813FJB8</accession>
<dbReference type="OrthoDB" id="346808at2759"/>
<organism evidence="1 2">
    <name type="scientific">Polarella glacialis</name>
    <name type="common">Dinoflagellate</name>
    <dbReference type="NCBI Taxonomy" id="89957"/>
    <lineage>
        <taxon>Eukaryota</taxon>
        <taxon>Sar</taxon>
        <taxon>Alveolata</taxon>
        <taxon>Dinophyceae</taxon>
        <taxon>Suessiales</taxon>
        <taxon>Suessiaceae</taxon>
        <taxon>Polarella</taxon>
    </lineage>
</organism>
<feature type="non-terminal residue" evidence="1">
    <location>
        <position position="1"/>
    </location>
</feature>
<dbReference type="EMBL" id="CAJNNV010025317">
    <property type="protein sequence ID" value="CAE8613829.1"/>
    <property type="molecule type" value="Genomic_DNA"/>
</dbReference>
<evidence type="ECO:0000313" key="2">
    <source>
        <dbReference type="Proteomes" id="UP000654075"/>
    </source>
</evidence>
<comment type="caution">
    <text evidence="1">The sequence shown here is derived from an EMBL/GenBank/DDBJ whole genome shotgun (WGS) entry which is preliminary data.</text>
</comment>
<keyword evidence="2" id="KW-1185">Reference proteome</keyword>
<reference evidence="1" key="1">
    <citation type="submission" date="2021-02" db="EMBL/GenBank/DDBJ databases">
        <authorList>
            <person name="Dougan E. K."/>
            <person name="Rhodes N."/>
            <person name="Thang M."/>
            <person name="Chan C."/>
        </authorList>
    </citation>
    <scope>NUCLEOTIDE SEQUENCE</scope>
</reference>
<dbReference type="AlphaFoldDB" id="A0A813FJB8"/>
<proteinExistence type="predicted"/>
<dbReference type="Proteomes" id="UP000654075">
    <property type="component" value="Unassembled WGS sequence"/>
</dbReference>